<evidence type="ECO:0000256" key="2">
    <source>
        <dbReference type="ARBA" id="ARBA00007524"/>
    </source>
</evidence>
<proteinExistence type="inferred from homology"/>
<sequence length="567" mass="62477">MPLQWNSLDSRYALLSAAVPAGVALGGSLCVSKNENLVNFIKAQRLSSCIAPSCQYFYLEANVGAAATFGYASYLVYKIGGGFDYTDTTVALGLYGATIASGLVALPLLRTKKAKWLAANTIILTGLSIATTVAFYKIDKISGPWTIPFSVVSLYYAAIWGKAAFGCCGKTTTDEEGEDDEGEDEEGEYDIIFQQDNDDGQEGAGDSRSSSLEVNVSNNSNRTTTSTPDDPRPISNCRSKKVKCCSCKIKPDTSAPKPKKAKCVSSKIKPDTSAPKPKKAKCLVSPKIKPDISVLKPKKAKCLVSPKIKPDVSVLKPKQFVTNISLVVTFQNGFEGLIVSAVTFIEEFADWPFDTILKIGHSILHLPFPNPVMVFCKSILFHCGALDKFFSKPQLDGYLKALVVKESSRIRLERKRVVLLVIFSKKFPFDGSCLAAEDIRNLLEQCDEICGKCFLCIFIADNTKWTLQIPPFLSKFLENNGLMFDQKRLLPSLNITQFSTPLQFPTNQEQLSSIIGQTSINSLSRNEGYIGGYVLLMKKLIKKAAKCWYRKQQNWYSTTLIMNFFGS</sequence>
<dbReference type="Pfam" id="PF03073">
    <property type="entry name" value="TspO_MBR"/>
    <property type="match status" value="1"/>
</dbReference>
<feature type="compositionally biased region" description="Low complexity" evidence="6">
    <location>
        <begin position="207"/>
        <end position="234"/>
    </location>
</feature>
<dbReference type="PANTHER" id="PTHR10057">
    <property type="entry name" value="PERIPHERAL-TYPE BENZODIAZEPINE RECEPTOR"/>
    <property type="match status" value="1"/>
</dbReference>
<dbReference type="GO" id="GO:0005741">
    <property type="term" value="C:mitochondrial outer membrane"/>
    <property type="evidence" value="ECO:0007669"/>
    <property type="project" value="TreeGrafter"/>
</dbReference>
<keyword evidence="8" id="KW-1185">Reference proteome</keyword>
<organism evidence="8 9">
    <name type="scientific">Meloidogyne incognita</name>
    <name type="common">Southern root-knot nematode worm</name>
    <name type="synonym">Oxyuris incognita</name>
    <dbReference type="NCBI Taxonomy" id="6306"/>
    <lineage>
        <taxon>Eukaryota</taxon>
        <taxon>Metazoa</taxon>
        <taxon>Ecdysozoa</taxon>
        <taxon>Nematoda</taxon>
        <taxon>Chromadorea</taxon>
        <taxon>Rhabditida</taxon>
        <taxon>Tylenchina</taxon>
        <taxon>Tylenchomorpha</taxon>
        <taxon>Tylenchoidea</taxon>
        <taxon>Meloidogynidae</taxon>
        <taxon>Meloidogyninae</taxon>
        <taxon>Meloidogyne</taxon>
        <taxon>Meloidogyne incognita group</taxon>
    </lineage>
</organism>
<dbReference type="InterPro" id="IPR038330">
    <property type="entry name" value="TspO/MBR-related_sf"/>
</dbReference>
<protein>
    <submittedName>
        <fullName evidence="9">Uncharacterized protein</fullName>
    </submittedName>
</protein>
<dbReference type="Proteomes" id="UP000887563">
    <property type="component" value="Unplaced"/>
</dbReference>
<dbReference type="WBParaSite" id="Minc3s00255g08719">
    <property type="protein sequence ID" value="Minc3s00255g08719"/>
    <property type="gene ID" value="Minc3s00255g08719"/>
</dbReference>
<evidence type="ECO:0000313" key="9">
    <source>
        <dbReference type="WBParaSite" id="Minc3s00255g08719"/>
    </source>
</evidence>
<dbReference type="GO" id="GO:0033013">
    <property type="term" value="P:tetrapyrrole metabolic process"/>
    <property type="evidence" value="ECO:0007669"/>
    <property type="project" value="UniProtKB-ARBA"/>
</dbReference>
<evidence type="ECO:0000256" key="5">
    <source>
        <dbReference type="ARBA" id="ARBA00023136"/>
    </source>
</evidence>
<comment type="similarity">
    <text evidence="2">Belongs to the TspO/BZRP family.</text>
</comment>
<evidence type="ECO:0000256" key="3">
    <source>
        <dbReference type="ARBA" id="ARBA00022692"/>
    </source>
</evidence>
<dbReference type="Gene3D" id="1.20.1260.100">
    <property type="entry name" value="TspO/MBR protein"/>
    <property type="match status" value="1"/>
</dbReference>
<feature type="region of interest" description="Disordered" evidence="6">
    <location>
        <begin position="196"/>
        <end position="234"/>
    </location>
</feature>
<dbReference type="InterPro" id="IPR004307">
    <property type="entry name" value="TspO_MBR"/>
</dbReference>
<feature type="transmembrane region" description="Helical" evidence="7">
    <location>
        <begin position="53"/>
        <end position="77"/>
    </location>
</feature>
<evidence type="ECO:0000256" key="7">
    <source>
        <dbReference type="SAM" id="Phobius"/>
    </source>
</evidence>
<feature type="transmembrane region" description="Helical" evidence="7">
    <location>
        <begin position="89"/>
        <end position="109"/>
    </location>
</feature>
<evidence type="ECO:0000256" key="6">
    <source>
        <dbReference type="SAM" id="MobiDB-lite"/>
    </source>
</evidence>
<keyword evidence="4 7" id="KW-1133">Transmembrane helix</keyword>
<evidence type="ECO:0000313" key="8">
    <source>
        <dbReference type="Proteomes" id="UP000887563"/>
    </source>
</evidence>
<feature type="transmembrane region" description="Helical" evidence="7">
    <location>
        <begin position="116"/>
        <end position="136"/>
    </location>
</feature>
<reference evidence="9" key="1">
    <citation type="submission" date="2022-11" db="UniProtKB">
        <authorList>
            <consortium name="WormBaseParasite"/>
        </authorList>
    </citation>
    <scope>IDENTIFICATION</scope>
</reference>
<accession>A0A914L3M4</accession>
<keyword evidence="3 7" id="KW-0812">Transmembrane</keyword>
<evidence type="ECO:0000256" key="4">
    <source>
        <dbReference type="ARBA" id="ARBA00022989"/>
    </source>
</evidence>
<dbReference type="AlphaFoldDB" id="A0A914L3M4"/>
<feature type="transmembrane region" description="Helical" evidence="7">
    <location>
        <begin position="12"/>
        <end position="32"/>
    </location>
</feature>
<evidence type="ECO:0000256" key="1">
    <source>
        <dbReference type="ARBA" id="ARBA00004141"/>
    </source>
</evidence>
<keyword evidence="5 7" id="KW-0472">Membrane</keyword>
<comment type="subcellular location">
    <subcellularLocation>
        <location evidence="1">Membrane</location>
        <topology evidence="1">Multi-pass membrane protein</topology>
    </subcellularLocation>
</comment>
<dbReference type="PANTHER" id="PTHR10057:SF0">
    <property type="entry name" value="TRANSLOCATOR PROTEIN"/>
    <property type="match status" value="1"/>
</dbReference>
<name>A0A914L3M4_MELIC</name>